<dbReference type="Proteomes" id="UP000477311">
    <property type="component" value="Unassembled WGS sequence"/>
</dbReference>
<evidence type="ECO:0000256" key="2">
    <source>
        <dbReference type="ARBA" id="ARBA00022729"/>
    </source>
</evidence>
<dbReference type="EMBL" id="JAAKYA010000053">
    <property type="protein sequence ID" value="NGO39417.1"/>
    <property type="molecule type" value="Genomic_DNA"/>
</dbReference>
<evidence type="ECO:0008006" key="10">
    <source>
        <dbReference type="Google" id="ProtNLM"/>
    </source>
</evidence>
<feature type="signal peptide" evidence="5">
    <location>
        <begin position="1"/>
        <end position="21"/>
    </location>
</feature>
<protein>
    <recommendedName>
        <fullName evidence="10">NolW-like domain-containing protein</fullName>
    </recommendedName>
</protein>
<comment type="subcellular location">
    <subcellularLocation>
        <location evidence="1">Membrane</location>
    </subcellularLocation>
</comment>
<dbReference type="RefSeq" id="WP_165107421.1">
    <property type="nucleotide sequence ID" value="NZ_JAAKYA010000053.1"/>
</dbReference>
<feature type="domain" description="NolW-like" evidence="6">
    <location>
        <begin position="363"/>
        <end position="465"/>
    </location>
</feature>
<dbReference type="GO" id="GO:0009306">
    <property type="term" value="P:protein secretion"/>
    <property type="evidence" value="ECO:0007669"/>
    <property type="project" value="TreeGrafter"/>
</dbReference>
<evidence type="ECO:0000313" key="9">
    <source>
        <dbReference type="Proteomes" id="UP000477311"/>
    </source>
</evidence>
<evidence type="ECO:0000256" key="4">
    <source>
        <dbReference type="SAM" id="MobiDB-lite"/>
    </source>
</evidence>
<feature type="compositionally biased region" description="Gly residues" evidence="4">
    <location>
        <begin position="299"/>
        <end position="312"/>
    </location>
</feature>
<proteinExistence type="predicted"/>
<dbReference type="AlphaFoldDB" id="A0A6M1RPT0"/>
<accession>A0A6M1RPT0</accession>
<dbReference type="Gene3D" id="3.30.1370.120">
    <property type="match status" value="3"/>
</dbReference>
<feature type="region of interest" description="Disordered" evidence="4">
    <location>
        <begin position="299"/>
        <end position="320"/>
    </location>
</feature>
<dbReference type="PANTHER" id="PTHR30332:SF24">
    <property type="entry name" value="SECRETIN GSPD-RELATED"/>
    <property type="match status" value="1"/>
</dbReference>
<evidence type="ECO:0000256" key="5">
    <source>
        <dbReference type="SAM" id="SignalP"/>
    </source>
</evidence>
<feature type="domain" description="GspD-like N0" evidence="7">
    <location>
        <begin position="92"/>
        <end position="156"/>
    </location>
</feature>
<keyword evidence="3" id="KW-0472">Membrane</keyword>
<dbReference type="Pfam" id="PF21305">
    <property type="entry name" value="type_II_gspD_N0"/>
    <property type="match status" value="1"/>
</dbReference>
<feature type="domain" description="NolW-like" evidence="6">
    <location>
        <begin position="191"/>
        <end position="248"/>
    </location>
</feature>
<sequence length="539" mass="58101">MKTLIPILAMTAVLLAGPLHGQPVTTTNTTAAPVRPETPTVPESPPANPPPEAAPAESTNAAPPAAGAAQPPMEVSPPPTHVVAEGERGLRLNFRNAPLELVLNYLSEAAGFIIVPEVDVKGRVDVWSNQPLTKDEAIDVLNRALARNGYAVLRDGRTLTVVTREEARKRDIPVRRGSDPEAIPKDDQIVTQIIPIRFINAVQLSRDLAPLIPQTATLAANEGGNALVVTDTQANIRRLVEIIKALDTSVSALSVVKVFALRYADAKTVANVLREVFADDTSTARGLDPRARFFAFMRGGRGPGGDGEGGASNEGRPGASRVVATADERSNSLVVSAPEDLMPTIEQLVAAVDVDVEDLTEIRVFPLRHSDPQEMADLITSLFPDETRQNTGTGQRRFFGPGPFGGFAGPGLQRNNGNTPSERVLKQSRVIAVADLRTSSVVVTASRQLMPQIAAMIEQLDSNPARKQKVFVYELRNAEPTRAQEVLRELFEGQNTRRTSTTQDRTALEARQEQMINQQNFNQGFGFQGSGAVRGQGIR</sequence>
<feature type="compositionally biased region" description="Low complexity" evidence="4">
    <location>
        <begin position="54"/>
        <end position="72"/>
    </location>
</feature>
<dbReference type="PANTHER" id="PTHR30332">
    <property type="entry name" value="PROBABLE GENERAL SECRETION PATHWAY PROTEIN D"/>
    <property type="match status" value="1"/>
</dbReference>
<dbReference type="InterPro" id="IPR050810">
    <property type="entry name" value="Bact_Secretion_Sys_Channel"/>
</dbReference>
<dbReference type="InterPro" id="IPR049371">
    <property type="entry name" value="GspD-like_N0"/>
</dbReference>
<dbReference type="GO" id="GO:0015627">
    <property type="term" value="C:type II protein secretion system complex"/>
    <property type="evidence" value="ECO:0007669"/>
    <property type="project" value="TreeGrafter"/>
</dbReference>
<name>A0A6M1RPT0_9BACT</name>
<feature type="chain" id="PRO_5026874053" description="NolW-like domain-containing protein" evidence="5">
    <location>
        <begin position="22"/>
        <end position="539"/>
    </location>
</feature>
<feature type="compositionally biased region" description="Pro residues" evidence="4">
    <location>
        <begin position="42"/>
        <end position="53"/>
    </location>
</feature>
<dbReference type="Pfam" id="PF03958">
    <property type="entry name" value="Secretin_N"/>
    <property type="match status" value="3"/>
</dbReference>
<feature type="domain" description="NolW-like" evidence="6">
    <location>
        <begin position="256"/>
        <end position="355"/>
    </location>
</feature>
<feature type="region of interest" description="Disordered" evidence="4">
    <location>
        <begin position="24"/>
        <end position="81"/>
    </location>
</feature>
<comment type="caution">
    <text evidence="8">The sequence shown here is derived from an EMBL/GenBank/DDBJ whole genome shotgun (WGS) entry which is preliminary data.</text>
</comment>
<reference evidence="8 9" key="1">
    <citation type="submission" date="2020-02" db="EMBL/GenBank/DDBJ databases">
        <title>Draft genome sequence of Limisphaera ngatamarikiensis NGM72.4T, a thermophilic Verrucomicrobia grouped in subdivision 3.</title>
        <authorList>
            <person name="Carere C.R."/>
            <person name="Steen J."/>
            <person name="Hugenholtz P."/>
            <person name="Stott M.B."/>
        </authorList>
    </citation>
    <scope>NUCLEOTIDE SEQUENCE [LARGE SCALE GENOMIC DNA]</scope>
    <source>
        <strain evidence="8 9">NGM72.4</strain>
    </source>
</reference>
<gene>
    <name evidence="8" type="ORF">G4L39_08395</name>
</gene>
<evidence type="ECO:0000259" key="7">
    <source>
        <dbReference type="Pfam" id="PF21305"/>
    </source>
</evidence>
<dbReference type="GO" id="GO:0016020">
    <property type="term" value="C:membrane"/>
    <property type="evidence" value="ECO:0007669"/>
    <property type="project" value="UniProtKB-SubCell"/>
</dbReference>
<keyword evidence="2 5" id="KW-0732">Signal</keyword>
<dbReference type="InterPro" id="IPR005644">
    <property type="entry name" value="NolW-like"/>
</dbReference>
<organism evidence="8 9">
    <name type="scientific">Limisphaera ngatamarikiensis</name>
    <dbReference type="NCBI Taxonomy" id="1324935"/>
    <lineage>
        <taxon>Bacteria</taxon>
        <taxon>Pseudomonadati</taxon>
        <taxon>Verrucomicrobiota</taxon>
        <taxon>Verrucomicrobiia</taxon>
        <taxon>Limisphaerales</taxon>
        <taxon>Limisphaeraceae</taxon>
        <taxon>Limisphaera</taxon>
    </lineage>
</organism>
<evidence type="ECO:0000256" key="1">
    <source>
        <dbReference type="ARBA" id="ARBA00004370"/>
    </source>
</evidence>
<evidence type="ECO:0000259" key="6">
    <source>
        <dbReference type="Pfam" id="PF03958"/>
    </source>
</evidence>
<evidence type="ECO:0000313" key="8">
    <source>
        <dbReference type="EMBL" id="NGO39417.1"/>
    </source>
</evidence>
<keyword evidence="9" id="KW-1185">Reference proteome</keyword>
<evidence type="ECO:0000256" key="3">
    <source>
        <dbReference type="ARBA" id="ARBA00023136"/>
    </source>
</evidence>
<dbReference type="InterPro" id="IPR038591">
    <property type="entry name" value="NolW-like_sf"/>
</dbReference>